<evidence type="ECO:0000313" key="3">
    <source>
        <dbReference type="EMBL" id="KAL2788147.1"/>
    </source>
</evidence>
<dbReference type="PROSITE" id="PS51257">
    <property type="entry name" value="PROKAR_LIPOPROTEIN"/>
    <property type="match status" value="1"/>
</dbReference>
<protein>
    <recommendedName>
        <fullName evidence="2">FAD dependent oxidoreductase domain-containing protein</fullName>
    </recommendedName>
</protein>
<reference evidence="3 4" key="1">
    <citation type="submission" date="2024-07" db="EMBL/GenBank/DDBJ databases">
        <title>Section-level genome sequencing and comparative genomics of Aspergillus sections Usti and Cavernicolus.</title>
        <authorList>
            <consortium name="Lawrence Berkeley National Laboratory"/>
            <person name="Nybo J.L."/>
            <person name="Vesth T.C."/>
            <person name="Theobald S."/>
            <person name="Frisvad J.C."/>
            <person name="Larsen T.O."/>
            <person name="Kjaerboelling I."/>
            <person name="Rothschild-Mancinelli K."/>
            <person name="Lyhne E.K."/>
            <person name="Kogle M.E."/>
            <person name="Barry K."/>
            <person name="Clum A."/>
            <person name="Na H."/>
            <person name="Ledsgaard L."/>
            <person name="Lin J."/>
            <person name="Lipzen A."/>
            <person name="Kuo A."/>
            <person name="Riley R."/>
            <person name="Mondo S."/>
            <person name="Labutti K."/>
            <person name="Haridas S."/>
            <person name="Pangalinan J."/>
            <person name="Salamov A.A."/>
            <person name="Simmons B.A."/>
            <person name="Magnuson J.K."/>
            <person name="Chen J."/>
            <person name="Drula E."/>
            <person name="Henrissat B."/>
            <person name="Wiebenga A."/>
            <person name="Lubbers R.J."/>
            <person name="Gomes A.C."/>
            <person name="Makela M.R."/>
            <person name="Stajich J."/>
            <person name="Grigoriev I.V."/>
            <person name="Mortensen U.H."/>
            <person name="De Vries R.P."/>
            <person name="Baker S.E."/>
            <person name="Andersen M.R."/>
        </authorList>
    </citation>
    <scope>NUCLEOTIDE SEQUENCE [LARGE SCALE GENOMIC DNA]</scope>
    <source>
        <strain evidence="3 4">CBS 209.92</strain>
    </source>
</reference>
<evidence type="ECO:0000259" key="2">
    <source>
        <dbReference type="Pfam" id="PF01266"/>
    </source>
</evidence>
<dbReference type="SUPFAM" id="SSF51905">
    <property type="entry name" value="FAD/NAD(P)-binding domain"/>
    <property type="match status" value="1"/>
</dbReference>
<dbReference type="Gene3D" id="3.50.50.60">
    <property type="entry name" value="FAD/NAD(P)-binding domain"/>
    <property type="match status" value="1"/>
</dbReference>
<dbReference type="InterPro" id="IPR036188">
    <property type="entry name" value="FAD/NAD-bd_sf"/>
</dbReference>
<evidence type="ECO:0000313" key="4">
    <source>
        <dbReference type="Proteomes" id="UP001610563"/>
    </source>
</evidence>
<organism evidence="3 4">
    <name type="scientific">Aspergillus keveii</name>
    <dbReference type="NCBI Taxonomy" id="714993"/>
    <lineage>
        <taxon>Eukaryota</taxon>
        <taxon>Fungi</taxon>
        <taxon>Dikarya</taxon>
        <taxon>Ascomycota</taxon>
        <taxon>Pezizomycotina</taxon>
        <taxon>Eurotiomycetes</taxon>
        <taxon>Eurotiomycetidae</taxon>
        <taxon>Eurotiales</taxon>
        <taxon>Aspergillaceae</taxon>
        <taxon>Aspergillus</taxon>
        <taxon>Aspergillus subgen. Nidulantes</taxon>
    </lineage>
</organism>
<dbReference type="InterPro" id="IPR006076">
    <property type="entry name" value="FAD-dep_OxRdtase"/>
</dbReference>
<gene>
    <name evidence="3" type="ORF">BJX66DRAFT_264474</name>
</gene>
<dbReference type="EMBL" id="JBFTWV010000084">
    <property type="protein sequence ID" value="KAL2788147.1"/>
    <property type="molecule type" value="Genomic_DNA"/>
</dbReference>
<dbReference type="Pfam" id="PF01266">
    <property type="entry name" value="DAO"/>
    <property type="match status" value="1"/>
</dbReference>
<proteinExistence type="predicted"/>
<comment type="caution">
    <text evidence="3">The sequence shown here is derived from an EMBL/GenBank/DDBJ whole genome shotgun (WGS) entry which is preliminary data.</text>
</comment>
<feature type="domain" description="FAD dependent oxidoreductase" evidence="2">
    <location>
        <begin position="14"/>
        <end position="84"/>
    </location>
</feature>
<evidence type="ECO:0000256" key="1">
    <source>
        <dbReference type="SAM" id="MobiDB-lite"/>
    </source>
</evidence>
<name>A0ABR4FXZ2_9EURO</name>
<sequence length="148" mass="16275">MDTTTRNTNTPKTVAIIGSGWSGCHTALELSSTGKYTVTILEKSADIFAGVSGQFGIRIHRGPHYPRSSGTRESCRRSFDRFTEKYRDLVVPVDPAVYSLARYDSMGKESKVKGVTILFFQLGEPASGAKGNKSEKDEGFAPGQTYWR</sequence>
<keyword evidence="4" id="KW-1185">Reference proteome</keyword>
<accession>A0ABR4FXZ2</accession>
<dbReference type="Proteomes" id="UP001610563">
    <property type="component" value="Unassembled WGS sequence"/>
</dbReference>
<feature type="region of interest" description="Disordered" evidence="1">
    <location>
        <begin position="127"/>
        <end position="148"/>
    </location>
</feature>